<gene>
    <name evidence="6" type="ORF">GZ78_22825</name>
</gene>
<dbReference type="PROSITE" id="PS51464">
    <property type="entry name" value="SIS"/>
    <property type="match status" value="1"/>
</dbReference>
<keyword evidence="1" id="KW-0805">Transcription regulation</keyword>
<dbReference type="PANTHER" id="PTHR30514:SF1">
    <property type="entry name" value="HTH-TYPE TRANSCRIPTIONAL REGULATOR HEXR-RELATED"/>
    <property type="match status" value="1"/>
</dbReference>
<dbReference type="eggNOG" id="COG1737">
    <property type="taxonomic scope" value="Bacteria"/>
</dbReference>
<evidence type="ECO:0000256" key="1">
    <source>
        <dbReference type="ARBA" id="ARBA00023015"/>
    </source>
</evidence>
<dbReference type="InterPro" id="IPR035472">
    <property type="entry name" value="RpiR-like_SIS"/>
</dbReference>
<dbReference type="STRING" id="1137799.GZ78_22825"/>
<evidence type="ECO:0000259" key="4">
    <source>
        <dbReference type="PROSITE" id="PS51071"/>
    </source>
</evidence>
<evidence type="ECO:0000256" key="3">
    <source>
        <dbReference type="ARBA" id="ARBA00023163"/>
    </source>
</evidence>
<dbReference type="GO" id="GO:0003700">
    <property type="term" value="F:DNA-binding transcription factor activity"/>
    <property type="evidence" value="ECO:0007669"/>
    <property type="project" value="InterPro"/>
</dbReference>
<dbReference type="GO" id="GO:0097367">
    <property type="term" value="F:carbohydrate derivative binding"/>
    <property type="evidence" value="ECO:0007669"/>
    <property type="project" value="InterPro"/>
</dbReference>
<dbReference type="SUPFAM" id="SSF53697">
    <property type="entry name" value="SIS domain"/>
    <property type="match status" value="1"/>
</dbReference>
<dbReference type="Pfam" id="PF01380">
    <property type="entry name" value="SIS"/>
    <property type="match status" value="1"/>
</dbReference>
<dbReference type="InterPro" id="IPR046348">
    <property type="entry name" value="SIS_dom_sf"/>
</dbReference>
<dbReference type="InterPro" id="IPR036388">
    <property type="entry name" value="WH-like_DNA-bd_sf"/>
</dbReference>
<dbReference type="Pfam" id="PF01418">
    <property type="entry name" value="HTH_6"/>
    <property type="match status" value="1"/>
</dbReference>
<dbReference type="InterPro" id="IPR001347">
    <property type="entry name" value="SIS_dom"/>
</dbReference>
<dbReference type="PROSITE" id="PS51071">
    <property type="entry name" value="HTH_RPIR"/>
    <property type="match status" value="1"/>
</dbReference>
<sequence length="277" mass="30184">MKALKQGYGALRRSEKKVADLVLTDPSRCVNFSIAELARQASVSEPTVVRFCRAIGCNGYQEFKLRLAQSLGSGSRFAELKLDRKDSTGDIAHKVFNGTVRELLNVRDLLNTEQLQQAIEILASAKRIEFYGFGASGAVAEDARHKFIRIQPSTTACADPHIQLISASTMTESDVVVAISQSGRSKELLQSVKLARKHGATVIGICPENTPLAKLCTLPMAVAAEENTELFTPLTSRIAHLVVIDVLTTGVAMLKEPELSRQLKKIKHGLSNSRVNT</sequence>
<dbReference type="Proteomes" id="UP000028073">
    <property type="component" value="Unassembled WGS sequence"/>
</dbReference>
<dbReference type="InterPro" id="IPR009057">
    <property type="entry name" value="Homeodomain-like_sf"/>
</dbReference>
<dbReference type="InterPro" id="IPR047640">
    <property type="entry name" value="RpiR-like"/>
</dbReference>
<evidence type="ECO:0000313" key="6">
    <source>
        <dbReference type="EMBL" id="KEQ16652.1"/>
    </source>
</evidence>
<evidence type="ECO:0000313" key="7">
    <source>
        <dbReference type="Proteomes" id="UP000028073"/>
    </source>
</evidence>
<dbReference type="CDD" id="cd05013">
    <property type="entry name" value="SIS_RpiR"/>
    <property type="match status" value="1"/>
</dbReference>
<dbReference type="InterPro" id="IPR000281">
    <property type="entry name" value="HTH_RpiR"/>
</dbReference>
<evidence type="ECO:0000256" key="2">
    <source>
        <dbReference type="ARBA" id="ARBA00023125"/>
    </source>
</evidence>
<dbReference type="AlphaFoldDB" id="A0A081NDX9"/>
<name>A0A081NDX9_9GAMM</name>
<keyword evidence="3" id="KW-0804">Transcription</keyword>
<feature type="domain" description="HTH rpiR-type" evidence="4">
    <location>
        <begin position="1"/>
        <end position="74"/>
    </location>
</feature>
<dbReference type="GO" id="GO:0003677">
    <property type="term" value="F:DNA binding"/>
    <property type="evidence" value="ECO:0007669"/>
    <property type="project" value="UniProtKB-KW"/>
</dbReference>
<dbReference type="Gene3D" id="3.40.50.10490">
    <property type="entry name" value="Glucose-6-phosphate isomerase like protein, domain 1"/>
    <property type="match status" value="1"/>
</dbReference>
<dbReference type="SUPFAM" id="SSF46689">
    <property type="entry name" value="Homeodomain-like"/>
    <property type="match status" value="1"/>
</dbReference>
<dbReference type="Gene3D" id="1.10.10.10">
    <property type="entry name" value="Winged helix-like DNA-binding domain superfamily/Winged helix DNA-binding domain"/>
    <property type="match status" value="1"/>
</dbReference>
<dbReference type="PROSITE" id="PS00356">
    <property type="entry name" value="HTH_LACI_1"/>
    <property type="match status" value="1"/>
</dbReference>
<accession>A0A081NDX9</accession>
<keyword evidence="2" id="KW-0238">DNA-binding</keyword>
<comment type="caution">
    <text evidence="6">The sequence shown here is derived from an EMBL/GenBank/DDBJ whole genome shotgun (WGS) entry which is preliminary data.</text>
</comment>
<reference evidence="6 7" key="1">
    <citation type="submission" date="2014-06" db="EMBL/GenBank/DDBJ databases">
        <title>Whole Genome Sequences of Three Symbiotic Endozoicomonas Bacteria.</title>
        <authorList>
            <person name="Neave M.J."/>
            <person name="Apprill A."/>
            <person name="Voolstra C.R."/>
        </authorList>
    </citation>
    <scope>NUCLEOTIDE SEQUENCE [LARGE SCALE GENOMIC DNA]</scope>
    <source>
        <strain evidence="6 7">DSM 25634</strain>
    </source>
</reference>
<dbReference type="GO" id="GO:1901135">
    <property type="term" value="P:carbohydrate derivative metabolic process"/>
    <property type="evidence" value="ECO:0007669"/>
    <property type="project" value="InterPro"/>
</dbReference>
<evidence type="ECO:0000259" key="5">
    <source>
        <dbReference type="PROSITE" id="PS51464"/>
    </source>
</evidence>
<keyword evidence="7" id="KW-1185">Reference proteome</keyword>
<protein>
    <submittedName>
        <fullName evidence="6">Transcriptional regulator</fullName>
    </submittedName>
</protein>
<proteinExistence type="predicted"/>
<dbReference type="PANTHER" id="PTHR30514">
    <property type="entry name" value="GLUCOKINASE"/>
    <property type="match status" value="1"/>
</dbReference>
<dbReference type="EMBL" id="JOKH01000005">
    <property type="protein sequence ID" value="KEQ16652.1"/>
    <property type="molecule type" value="Genomic_DNA"/>
</dbReference>
<feature type="domain" description="SIS" evidence="5">
    <location>
        <begin position="118"/>
        <end position="257"/>
    </location>
</feature>
<organism evidence="6 7">
    <name type="scientific">Endozoicomonas numazuensis</name>
    <dbReference type="NCBI Taxonomy" id="1137799"/>
    <lineage>
        <taxon>Bacteria</taxon>
        <taxon>Pseudomonadati</taxon>
        <taxon>Pseudomonadota</taxon>
        <taxon>Gammaproteobacteria</taxon>
        <taxon>Oceanospirillales</taxon>
        <taxon>Endozoicomonadaceae</taxon>
        <taxon>Endozoicomonas</taxon>
    </lineage>
</organism>